<dbReference type="Gene3D" id="2.60.40.10">
    <property type="entry name" value="Immunoglobulins"/>
    <property type="match status" value="1"/>
</dbReference>
<sequence length="238" mass="25941">MVPLDGNLSMGKDSKIEISGDGVLVVTGNFSSDNKSDINNNGIIAIKGDMAFHSSPHDDYDGSGDLYVDGDIANNGDAEAIEKKLSELKPAHTDIYDMVTGGISTLPITLVYFKATAQDDKVVLKWEMTEEVNTAFFTVERSTDGRTFTNIGTVKGAGNSHEIRTYSYSDPYPANGLSYYRLKQTDFDGKFERFKVVAVSREAITTDPNSVIKLVTPNPCSASFHMDYEVPTSGTVHL</sequence>
<protein>
    <submittedName>
        <fullName evidence="1">Uncharacterized protein</fullName>
    </submittedName>
</protein>
<evidence type="ECO:0000313" key="1">
    <source>
        <dbReference type="EMBL" id="WKN34452.1"/>
    </source>
</evidence>
<organism evidence="1">
    <name type="scientific">Roseihalotalea indica</name>
    <dbReference type="NCBI Taxonomy" id="2867963"/>
    <lineage>
        <taxon>Bacteria</taxon>
        <taxon>Pseudomonadati</taxon>
        <taxon>Bacteroidota</taxon>
        <taxon>Cytophagia</taxon>
        <taxon>Cytophagales</taxon>
        <taxon>Catalimonadaceae</taxon>
        <taxon>Roseihalotalea</taxon>
    </lineage>
</organism>
<dbReference type="InterPro" id="IPR013783">
    <property type="entry name" value="Ig-like_fold"/>
</dbReference>
<reference evidence="1" key="2">
    <citation type="journal article" date="2024" name="Antonie Van Leeuwenhoek">
        <title>Roseihalotalea indica gen. nov., sp. nov., a halophilic Bacteroidetes from mesopelagic Southwest Indian Ocean with higher carbohydrate metabolic potential.</title>
        <authorList>
            <person name="Chen B."/>
            <person name="Zhang M."/>
            <person name="Lin D."/>
            <person name="Ye J."/>
            <person name="Tang K."/>
        </authorList>
    </citation>
    <scope>NUCLEOTIDE SEQUENCE</scope>
    <source>
        <strain evidence="1">TK19036</strain>
    </source>
</reference>
<dbReference type="AlphaFoldDB" id="A0AA49JID2"/>
<dbReference type="EMBL" id="CP120682">
    <property type="protein sequence ID" value="WKN34452.1"/>
    <property type="molecule type" value="Genomic_DNA"/>
</dbReference>
<accession>A0AA49JID2</accession>
<reference evidence="1" key="1">
    <citation type="journal article" date="2023" name="Comput. Struct. Biotechnol. J.">
        <title>Discovery of a novel marine Bacteroidetes with a rich repertoire of carbohydrate-active enzymes.</title>
        <authorList>
            <person name="Chen B."/>
            <person name="Liu G."/>
            <person name="Chen Q."/>
            <person name="Wang H."/>
            <person name="Liu L."/>
            <person name="Tang K."/>
        </authorList>
    </citation>
    <scope>NUCLEOTIDE SEQUENCE</scope>
    <source>
        <strain evidence="1">TK19036</strain>
    </source>
</reference>
<gene>
    <name evidence="1" type="ORF">K4G66_18915</name>
</gene>
<proteinExistence type="predicted"/>
<name>A0AA49JID2_9BACT</name>